<comment type="caution">
    <text evidence="1">The sequence shown here is derived from an EMBL/GenBank/DDBJ whole genome shotgun (WGS) entry which is preliminary data.</text>
</comment>
<dbReference type="EMBL" id="BJMH01000001">
    <property type="protein sequence ID" value="GEB30575.1"/>
    <property type="molecule type" value="Genomic_DNA"/>
</dbReference>
<organism evidence="1 2">
    <name type="scientific">Brevibacillus parabrevis</name>
    <dbReference type="NCBI Taxonomy" id="54914"/>
    <lineage>
        <taxon>Bacteria</taxon>
        <taxon>Bacillati</taxon>
        <taxon>Bacillota</taxon>
        <taxon>Bacilli</taxon>
        <taxon>Bacillales</taxon>
        <taxon>Paenibacillaceae</taxon>
        <taxon>Brevibacillus</taxon>
    </lineage>
</organism>
<reference evidence="1 2" key="1">
    <citation type="submission" date="2019-06" db="EMBL/GenBank/DDBJ databases">
        <title>Whole genome shotgun sequence of Brevibacillus parabrevis NBRC 12334.</title>
        <authorList>
            <person name="Hosoyama A."/>
            <person name="Uohara A."/>
            <person name="Ohji S."/>
            <person name="Ichikawa N."/>
        </authorList>
    </citation>
    <scope>NUCLEOTIDE SEQUENCE [LARGE SCALE GENOMIC DNA]</scope>
    <source>
        <strain evidence="1 2">NBRC 12334</strain>
    </source>
</reference>
<dbReference type="AlphaFoldDB" id="A0A4Y3PD64"/>
<proteinExistence type="predicted"/>
<dbReference type="RefSeq" id="WP_122962861.1">
    <property type="nucleotide sequence ID" value="NZ_BJMH01000001.1"/>
</dbReference>
<name>A0A4Y3PD64_BREPA</name>
<gene>
    <name evidence="1" type="ORF">BPA01_01550</name>
</gene>
<dbReference type="Proteomes" id="UP000316882">
    <property type="component" value="Unassembled WGS sequence"/>
</dbReference>
<evidence type="ECO:0000313" key="1">
    <source>
        <dbReference type="EMBL" id="GEB30575.1"/>
    </source>
</evidence>
<evidence type="ECO:0000313" key="2">
    <source>
        <dbReference type="Proteomes" id="UP000316882"/>
    </source>
</evidence>
<sequence>MDKLPYLVGDVTIKSNLEIEEVGNVISKEILGGLKFGGKEKRIYDEVPALFISSPLLGLSVVLQGYKGFGETEGYVLSILPNDNICDVEREEFKLDYYLTMLLKSVLKNHDEIEVLDVDINRC</sequence>
<protein>
    <submittedName>
        <fullName evidence="1">Uncharacterized protein</fullName>
    </submittedName>
</protein>
<accession>A0A4Y3PD64</accession>
<keyword evidence="2" id="KW-1185">Reference proteome</keyword>